<dbReference type="Gene3D" id="3.30.710.10">
    <property type="entry name" value="Potassium Channel Kv1.1, Chain A"/>
    <property type="match status" value="1"/>
</dbReference>
<gene>
    <name evidence="4" type="primary">AM60a</name>
    <name evidence="4" type="ORF">NAEGRDRAFT_79421</name>
</gene>
<dbReference type="EMBL" id="GG738862">
    <property type="protein sequence ID" value="EFC45732.1"/>
    <property type="molecule type" value="Genomic_DNA"/>
</dbReference>
<evidence type="ECO:0000256" key="2">
    <source>
        <dbReference type="SAM" id="MobiDB-lite"/>
    </source>
</evidence>
<evidence type="ECO:0000259" key="3">
    <source>
        <dbReference type="SMART" id="SM00225"/>
    </source>
</evidence>
<dbReference type="GeneID" id="8858731"/>
<name>D2VCD1_NAEGR</name>
<reference evidence="4 5" key="1">
    <citation type="journal article" date="2010" name="Cell">
        <title>The genome of Naegleria gruberi illuminates early eukaryotic versatility.</title>
        <authorList>
            <person name="Fritz-Laylin L.K."/>
            <person name="Prochnik S.E."/>
            <person name="Ginger M.L."/>
            <person name="Dacks J.B."/>
            <person name="Carpenter M.L."/>
            <person name="Field M.C."/>
            <person name="Kuo A."/>
            <person name="Paredez A."/>
            <person name="Chapman J."/>
            <person name="Pham J."/>
            <person name="Shu S."/>
            <person name="Neupane R."/>
            <person name="Cipriano M."/>
            <person name="Mancuso J."/>
            <person name="Tu H."/>
            <person name="Salamov A."/>
            <person name="Lindquist E."/>
            <person name="Shapiro H."/>
            <person name="Lucas S."/>
            <person name="Grigoriev I.V."/>
            <person name="Cande W.Z."/>
            <person name="Fulton C."/>
            <person name="Rokhsar D.S."/>
            <person name="Dawson S.C."/>
        </authorList>
    </citation>
    <scope>NUCLEOTIDE SEQUENCE [LARGE SCALE GENOMIC DNA]</scope>
    <source>
        <strain evidence="4 5">NEG-M</strain>
    </source>
</reference>
<dbReference type="SMART" id="SM00225">
    <property type="entry name" value="BTB"/>
    <property type="match status" value="1"/>
</dbReference>
<feature type="region of interest" description="Disordered" evidence="2">
    <location>
        <begin position="1"/>
        <end position="40"/>
    </location>
</feature>
<feature type="compositionally biased region" description="Acidic residues" evidence="2">
    <location>
        <begin position="540"/>
        <end position="551"/>
    </location>
</feature>
<dbReference type="Proteomes" id="UP000006671">
    <property type="component" value="Unassembled WGS sequence"/>
</dbReference>
<dbReference type="RefSeq" id="XP_002678476.1">
    <property type="nucleotide sequence ID" value="XM_002678430.1"/>
</dbReference>
<dbReference type="Pfam" id="PF02214">
    <property type="entry name" value="BTB_2"/>
    <property type="match status" value="1"/>
</dbReference>
<evidence type="ECO:0000256" key="1">
    <source>
        <dbReference type="SAM" id="Coils"/>
    </source>
</evidence>
<keyword evidence="1" id="KW-0175">Coiled coil</keyword>
<feature type="region of interest" description="Disordered" evidence="2">
    <location>
        <begin position="525"/>
        <end position="564"/>
    </location>
</feature>
<feature type="compositionally biased region" description="Basic and acidic residues" evidence="2">
    <location>
        <begin position="9"/>
        <end position="19"/>
    </location>
</feature>
<sequence>MPQSKKRKNETLKDHHGKENNNQPSGDDDDQKNVRVLDDKEMESKRNIWKERRALERFRVESLIELKDEVKRNEMKKKEVELLVERFSGGDDGEEVAEMDVHGKQVLQEFELSQQEENIVKLNLRGKIFVSTMSTLCKRDNMLRVMLESQFGVDKDENGCILIDRDPEYFPIILEHLRTGSTTHIGIWEDASKRNIKRLKKLLEESDFFALDKLTIKLKSLIDIYKNEVRERKNIYIPDEVPEVVSSSLVDEALDEEFYSKFAMITLEEKEKVEKYIKDQKEKLTREFEDLKEMEMSKNMTDITFNVRGVKDPEIFKFIHEYLLNGKIDNFPTLTETKKQVYSEAKYFRLNGILEYFDICRYPIEEIGEKNLKYKRYEDFLRNLFVADRENVILNDPYINLINIFGSSNSIRKSFRCKDPVLEPSKLLFNFEDPCEAFELAKKSSLTIPTPPELVESREQFLKQFDIFTDGIFKEMDWSNVFVAGGSVLASCLKVKVRSDTQFSRGRLYNTELWKQQKSLSKFWGNNDASDGEAPNTNDSSDDDYVTDEENDMHTKFSPSQNTSSEEYTIRQYFQNKPWRKSDIDLFLYGLSETDAEKKIVSIFNTFKKNTKDGELLIIRTQHAITFKCSGYHKKSVQIVLRIYKSPAEVLMGFDIACCSIGFDGNQVFCVPRAREAIRTRCNIVDVDRQSTTFETRLIKYAMRGFRIGICGYDIKKVVNPILLGDLKPTITQFNGLARILMIINSFKKLHEFDALVSIKGRRTIESTERDLSLTEPSKKHDYSQVDITFAYDTASEGFRKIDQRVKYITNNLKLSTFFEYSLNDIQEILRPKKMNSNLSPQIEFIQIDPGQQHIGSFNPTKNNFLEHAYAPFKQKKASKYKVTVYNSGKEFIIFDAKTSAKLLRGKRKYHRDRYPRYMELTVGTKKFTANFSDSTLYEHDSSKKNSFPFNSQGKRLGYMEFTKQGN</sequence>
<dbReference type="SUPFAM" id="SSF54695">
    <property type="entry name" value="POZ domain"/>
    <property type="match status" value="1"/>
</dbReference>
<dbReference type="InterPro" id="IPR000210">
    <property type="entry name" value="BTB/POZ_dom"/>
</dbReference>
<feature type="coiled-coil region" evidence="1">
    <location>
        <begin position="267"/>
        <end position="297"/>
    </location>
</feature>
<dbReference type="VEuPathDB" id="AmoebaDB:NAEGRDRAFT_79421"/>
<dbReference type="OrthoDB" id="539213at2759"/>
<dbReference type="InterPro" id="IPR045068">
    <property type="entry name" value="BACURD1-3"/>
</dbReference>
<dbReference type="InterPro" id="IPR011333">
    <property type="entry name" value="SKP1/BTB/POZ_sf"/>
</dbReference>
<organism evidence="5">
    <name type="scientific">Naegleria gruberi</name>
    <name type="common">Amoeba</name>
    <dbReference type="NCBI Taxonomy" id="5762"/>
    <lineage>
        <taxon>Eukaryota</taxon>
        <taxon>Discoba</taxon>
        <taxon>Heterolobosea</taxon>
        <taxon>Tetramitia</taxon>
        <taxon>Eutetramitia</taxon>
        <taxon>Vahlkampfiidae</taxon>
        <taxon>Naegleria</taxon>
    </lineage>
</organism>
<dbReference type="PANTHER" id="PTHR11145">
    <property type="entry name" value="BTB/POZ DOMAIN-CONTAINING ADAPTER FOR CUL3-MEDIATED RHOA DEGRADATION PROTEIN FAMILY MEMBER"/>
    <property type="match status" value="1"/>
</dbReference>
<dbReference type="InterPro" id="IPR003131">
    <property type="entry name" value="T1-type_BTB"/>
</dbReference>
<dbReference type="PANTHER" id="PTHR11145:SF8">
    <property type="entry name" value="RE57120P"/>
    <property type="match status" value="1"/>
</dbReference>
<protein>
    <submittedName>
        <fullName evidence="4">Uncharacterized protein AM60a</fullName>
    </submittedName>
</protein>
<proteinExistence type="predicted"/>
<evidence type="ECO:0000313" key="5">
    <source>
        <dbReference type="Proteomes" id="UP000006671"/>
    </source>
</evidence>
<keyword evidence="5" id="KW-1185">Reference proteome</keyword>
<feature type="domain" description="BTB" evidence="3">
    <location>
        <begin position="118"/>
        <end position="226"/>
    </location>
</feature>
<dbReference type="GO" id="GO:0051260">
    <property type="term" value="P:protein homooligomerization"/>
    <property type="evidence" value="ECO:0007669"/>
    <property type="project" value="InterPro"/>
</dbReference>
<evidence type="ECO:0000313" key="4">
    <source>
        <dbReference type="EMBL" id="EFC45732.1"/>
    </source>
</evidence>
<dbReference type="eggNOG" id="KOG2716">
    <property type="taxonomic scope" value="Eukaryota"/>
</dbReference>
<dbReference type="CDD" id="cd18316">
    <property type="entry name" value="BTB_POZ_KCTD-like"/>
    <property type="match status" value="1"/>
</dbReference>
<accession>D2VCD1</accession>
<dbReference type="KEGG" id="ngr:NAEGRDRAFT_79421"/>
<feature type="compositionally biased region" description="Basic and acidic residues" evidence="2">
    <location>
        <begin position="31"/>
        <end position="40"/>
    </location>
</feature>
<dbReference type="InParanoid" id="D2VCD1"/>
<dbReference type="AlphaFoldDB" id="D2VCD1"/>